<dbReference type="PANTHER" id="PTHR24261:SF7">
    <property type="entry name" value="KRINGLE DOMAIN-CONTAINING PROTEIN"/>
    <property type="match status" value="1"/>
</dbReference>
<organism evidence="5">
    <name type="scientific">Darwinula stevensoni</name>
    <dbReference type="NCBI Taxonomy" id="69355"/>
    <lineage>
        <taxon>Eukaryota</taxon>
        <taxon>Metazoa</taxon>
        <taxon>Ecdysozoa</taxon>
        <taxon>Arthropoda</taxon>
        <taxon>Crustacea</taxon>
        <taxon>Oligostraca</taxon>
        <taxon>Ostracoda</taxon>
        <taxon>Podocopa</taxon>
        <taxon>Podocopida</taxon>
        <taxon>Darwinulocopina</taxon>
        <taxon>Darwinuloidea</taxon>
        <taxon>Darwinulidae</taxon>
        <taxon>Darwinula</taxon>
    </lineage>
</organism>
<dbReference type="PANTHER" id="PTHR24261">
    <property type="entry name" value="PLASMINOGEN-RELATED"/>
    <property type="match status" value="1"/>
</dbReference>
<evidence type="ECO:0000256" key="3">
    <source>
        <dbReference type="PROSITE-ProRule" id="PRU00121"/>
    </source>
</evidence>
<feature type="disulfide bond" evidence="3">
    <location>
        <begin position="580"/>
        <end position="603"/>
    </location>
</feature>
<reference evidence="5" key="1">
    <citation type="submission" date="2020-11" db="EMBL/GenBank/DDBJ databases">
        <authorList>
            <person name="Tran Van P."/>
        </authorList>
    </citation>
    <scope>NUCLEOTIDE SEQUENCE</scope>
</reference>
<keyword evidence="2 3" id="KW-1015">Disulfide bond</keyword>
<feature type="domain" description="Kringle" evidence="4">
    <location>
        <begin position="528"/>
        <end position="608"/>
    </location>
</feature>
<evidence type="ECO:0000259" key="4">
    <source>
        <dbReference type="PROSITE" id="PS50070"/>
    </source>
</evidence>
<keyword evidence="1 3" id="KW-0420">Kringle</keyword>
<dbReference type="EMBL" id="CAJPEV010002804">
    <property type="protein sequence ID" value="CAG0898087.1"/>
    <property type="molecule type" value="Genomic_DNA"/>
</dbReference>
<dbReference type="InterPro" id="IPR050759">
    <property type="entry name" value="Serine_protease_kringle"/>
</dbReference>
<dbReference type="PROSITE" id="PS00021">
    <property type="entry name" value="KRINGLE_1"/>
    <property type="match status" value="6"/>
</dbReference>
<feature type="domain" description="Kringle" evidence="4">
    <location>
        <begin position="622"/>
        <end position="680"/>
    </location>
</feature>
<dbReference type="AlphaFoldDB" id="A0A7R9AA52"/>
<feature type="domain" description="Kringle" evidence="4">
    <location>
        <begin position="85"/>
        <end position="160"/>
    </location>
</feature>
<dbReference type="InterPro" id="IPR038178">
    <property type="entry name" value="Kringle_sf"/>
</dbReference>
<dbReference type="OrthoDB" id="1915767at2759"/>
<protein>
    <recommendedName>
        <fullName evidence="4">Kringle domain-containing protein</fullName>
    </recommendedName>
</protein>
<dbReference type="Pfam" id="PF00051">
    <property type="entry name" value="Kringle"/>
    <property type="match status" value="5"/>
</dbReference>
<dbReference type="PRINTS" id="PR00018">
    <property type="entry name" value="KRINGLE"/>
</dbReference>
<name>A0A7R9AA52_9CRUS</name>
<accession>A0A7R9AA52</accession>
<evidence type="ECO:0000256" key="1">
    <source>
        <dbReference type="ARBA" id="ARBA00022572"/>
    </source>
</evidence>
<keyword evidence="6" id="KW-1185">Reference proteome</keyword>
<dbReference type="EMBL" id="LR902321">
    <property type="protein sequence ID" value="CAD7250349.1"/>
    <property type="molecule type" value="Genomic_DNA"/>
</dbReference>
<dbReference type="SMART" id="SM00130">
    <property type="entry name" value="KR"/>
    <property type="match status" value="5"/>
</dbReference>
<dbReference type="Proteomes" id="UP000677054">
    <property type="component" value="Unassembled WGS sequence"/>
</dbReference>
<dbReference type="InterPro" id="IPR013806">
    <property type="entry name" value="Kringle-like"/>
</dbReference>
<dbReference type="InterPro" id="IPR018056">
    <property type="entry name" value="Kringle_CS"/>
</dbReference>
<comment type="caution">
    <text evidence="3">Lacks conserved residue(s) required for the propagation of feature annotation.</text>
</comment>
<proteinExistence type="predicted"/>
<sequence>MKSCVTEYPSIENATVSYDRWDGKYPAPPGSRVIYTCPHSSSFNDGSDVHNATCSVRIDDTWDSSFHDRHVRCQVYPECRLTNIGMEYMGTMNVTKTGKRCLRWNSAEVKPYIEKDGQMSNFFGDIPSEMNFCRNPDFHEMPWCYVDNNGLREDCWIPLCDDQRTKECKTTASGNDYKGSKNWTIFGAPCLPWTKAIEIIKKSGEERFLIYSMLGSPMADHNYCRSNILTPYGPWCFIEWNNMLGKDYYSVIQEDCHVRSCFREEMEKASETVEASKSIGAEAMQIYPECRMTTMGKEYRGTHSRTQTGMNCTDWKTVYSQQAQNMGNVFPGFSLFLFHLQLPGFEKQSAANREYLTEFIFKQDLNYCRNPTSAEQPWCFVSSYGLWEFCDIPFCPGSKGLRSFGLRGYYAREKPVECRLTEEGLEYAGFKNLDAGGRKCQPWLTSNAKRFQLLNFLAFPDERIDYSFNYCRNPDPNNESLWCFIEGEETLKGRGQCNVPFCYQVYERSALEGKPAQGYPECLQTKMGKEYVGTTRKTISGKPCLRWDAKPYGKPEDFDPKLSYDDHFRFGNAALHQDFCRNPTLKKQPWCFVADPEKKLEFCNIPLCPNYPNKTECKWTHKGEEYAGTLNVTVSGRSCLPWSDSGLREQFWPRFPEDVSSEDHNFCRNPTGRKDLAYCLIYWRAIFGHNYQDDGVNARIEEKLVIPEFNVLLGKFSLICIIGVLQVT</sequence>
<gene>
    <name evidence="5" type="ORF">DSTB1V02_LOCUS10128</name>
</gene>
<evidence type="ECO:0000256" key="2">
    <source>
        <dbReference type="ARBA" id="ARBA00023157"/>
    </source>
</evidence>
<dbReference type="PROSITE" id="PS50070">
    <property type="entry name" value="KRINGLE_2"/>
    <property type="match status" value="6"/>
</dbReference>
<feature type="domain" description="Kringle" evidence="4">
    <location>
        <begin position="173"/>
        <end position="261"/>
    </location>
</feature>
<evidence type="ECO:0000313" key="5">
    <source>
        <dbReference type="EMBL" id="CAD7250349.1"/>
    </source>
</evidence>
<dbReference type="SUPFAM" id="SSF57440">
    <property type="entry name" value="Kringle-like"/>
    <property type="match status" value="6"/>
</dbReference>
<feature type="domain" description="Kringle" evidence="4">
    <location>
        <begin position="423"/>
        <end position="502"/>
    </location>
</feature>
<dbReference type="InterPro" id="IPR000001">
    <property type="entry name" value="Kringle"/>
</dbReference>
<feature type="domain" description="Kringle" evidence="4">
    <location>
        <begin position="296"/>
        <end position="395"/>
    </location>
</feature>
<dbReference type="Gene3D" id="2.40.20.10">
    <property type="entry name" value="Plasminogen Kringle 4"/>
    <property type="match status" value="6"/>
</dbReference>
<evidence type="ECO:0000313" key="6">
    <source>
        <dbReference type="Proteomes" id="UP000677054"/>
    </source>
</evidence>